<dbReference type="Gene3D" id="3.50.50.60">
    <property type="entry name" value="FAD/NAD(P)-binding domain"/>
    <property type="match status" value="1"/>
</dbReference>
<dbReference type="InterPro" id="IPR050631">
    <property type="entry name" value="PheA/TfdB_FAD_monoxygenase"/>
</dbReference>
<sequence length="402" mass="42019">MRDVLVVGGGAVGLALASTLAASGLDVVVWERRAAPEAVPGRAAAGTARPGHSRAIGLHAPALEVLHPDVAAHLTREAVQVVRGVARTRERVLGVVPFDRVSRRFPFVATLPQVRTQEVLHAHAATVPGLELVHGRALVGLHGSPGHVVARAEDGGVEHARFVVAADGARSGVRDLLGVPAPVHPYPDTYVMGDLADSTHAGSDAIIHLEHAGVVESFPLPGGLRRWVVHTGTGRGGKPTVSGASDAPTAENLASLIEQRTGIAVDPGTCSMLSAFTVRRRLAARTVHGRVVLLGDAAHEISPIGGQGMNLGWLDGARLAPVLLASVRGTADDAATRVALRRYDDARRRRARWAARQAELNMGLGRPVAGTAATVRDGVLRALLGSPARRGLASVYAMRHLR</sequence>
<dbReference type="RefSeq" id="WP_135850275.1">
    <property type="nucleotide sequence ID" value="NZ_RHPJ01000003.1"/>
</dbReference>
<evidence type="ECO:0000256" key="1">
    <source>
        <dbReference type="ARBA" id="ARBA00023002"/>
    </source>
</evidence>
<dbReference type="InterPro" id="IPR002938">
    <property type="entry name" value="FAD-bd"/>
</dbReference>
<evidence type="ECO:0000313" key="4">
    <source>
        <dbReference type="Proteomes" id="UP000297318"/>
    </source>
</evidence>
<dbReference type="OrthoDB" id="4246007at2"/>
<feature type="domain" description="FAD-binding" evidence="2">
    <location>
        <begin position="3"/>
        <end position="356"/>
    </location>
</feature>
<evidence type="ECO:0000313" key="3">
    <source>
        <dbReference type="EMBL" id="TGO04722.1"/>
    </source>
</evidence>
<dbReference type="Proteomes" id="UP000297318">
    <property type="component" value="Unassembled WGS sequence"/>
</dbReference>
<keyword evidence="1" id="KW-0560">Oxidoreductase</keyword>
<organism evidence="3 4">
    <name type="scientific">Serinibacter arcticus</name>
    <dbReference type="NCBI Taxonomy" id="1655435"/>
    <lineage>
        <taxon>Bacteria</taxon>
        <taxon>Bacillati</taxon>
        <taxon>Actinomycetota</taxon>
        <taxon>Actinomycetes</taxon>
        <taxon>Micrococcales</taxon>
        <taxon>Beutenbergiaceae</taxon>
        <taxon>Serinibacter</taxon>
    </lineage>
</organism>
<dbReference type="SUPFAM" id="SSF51905">
    <property type="entry name" value="FAD/NAD(P)-binding domain"/>
    <property type="match status" value="1"/>
</dbReference>
<dbReference type="Pfam" id="PF01494">
    <property type="entry name" value="FAD_binding_3"/>
    <property type="match status" value="1"/>
</dbReference>
<dbReference type="PRINTS" id="PR00420">
    <property type="entry name" value="RNGMNOXGNASE"/>
</dbReference>
<name>A0A4Z1E216_9MICO</name>
<dbReference type="GO" id="GO:0019622">
    <property type="term" value="P:3-(3-hydroxy)phenylpropionate catabolic process"/>
    <property type="evidence" value="ECO:0007669"/>
    <property type="project" value="TreeGrafter"/>
</dbReference>
<dbReference type="EMBL" id="RHPJ01000003">
    <property type="protein sequence ID" value="TGO04722.1"/>
    <property type="molecule type" value="Genomic_DNA"/>
</dbReference>
<protein>
    <submittedName>
        <fullName evidence="3">Salicylate hydroxylase</fullName>
    </submittedName>
</protein>
<dbReference type="PANTHER" id="PTHR43476:SF3">
    <property type="entry name" value="FAD-BINDING MONOOXYGENASE"/>
    <property type="match status" value="1"/>
</dbReference>
<dbReference type="GO" id="GO:0008688">
    <property type="term" value="F:3-(3-hydroxyphenyl)propionate hydroxylase activity"/>
    <property type="evidence" value="ECO:0007669"/>
    <property type="project" value="TreeGrafter"/>
</dbReference>
<evidence type="ECO:0000259" key="2">
    <source>
        <dbReference type="Pfam" id="PF01494"/>
    </source>
</evidence>
<accession>A0A4Z1E216</accession>
<dbReference type="GO" id="GO:0071949">
    <property type="term" value="F:FAD binding"/>
    <property type="evidence" value="ECO:0007669"/>
    <property type="project" value="InterPro"/>
</dbReference>
<proteinExistence type="predicted"/>
<keyword evidence="4" id="KW-1185">Reference proteome</keyword>
<dbReference type="PANTHER" id="PTHR43476">
    <property type="entry name" value="3-(3-HYDROXY-PHENYL)PROPIONATE/3-HYDROXYCINNAMIC ACID HYDROXYLASE"/>
    <property type="match status" value="1"/>
</dbReference>
<comment type="caution">
    <text evidence="3">The sequence shown here is derived from an EMBL/GenBank/DDBJ whole genome shotgun (WGS) entry which is preliminary data.</text>
</comment>
<reference evidence="3 4" key="1">
    <citation type="submission" date="2018-11" db="EMBL/GenBank/DDBJ databases">
        <title>Complete genome sequencing of the Actinobacteria Serinibacter sp. K3-2.</title>
        <authorList>
            <person name="Rakitin A.L."/>
            <person name="Beletsky A.V."/>
            <person name="Mardanov A.V."/>
            <person name="Ravin N.V."/>
            <person name="Gromova A.S."/>
            <person name="Filippova S.N."/>
            <person name="Gal'Chenko V.F."/>
        </authorList>
    </citation>
    <scope>NUCLEOTIDE SEQUENCE [LARGE SCALE GENOMIC DNA]</scope>
    <source>
        <strain evidence="3 4">K3-2</strain>
    </source>
</reference>
<dbReference type="Gene3D" id="3.30.70.2450">
    <property type="match status" value="1"/>
</dbReference>
<dbReference type="InterPro" id="IPR036188">
    <property type="entry name" value="FAD/NAD-bd_sf"/>
</dbReference>
<dbReference type="AlphaFoldDB" id="A0A4Z1E216"/>
<gene>
    <name evidence="3" type="ORF">SERN_2315</name>
</gene>